<dbReference type="Pfam" id="PF03729">
    <property type="entry name" value="DUF308"/>
    <property type="match status" value="1"/>
</dbReference>
<accession>A0ABT1WCM5</accession>
<feature type="transmembrane region" description="Helical" evidence="1">
    <location>
        <begin position="93"/>
        <end position="112"/>
    </location>
</feature>
<protein>
    <submittedName>
        <fullName evidence="2">DUF308 domain-containing protein</fullName>
    </submittedName>
</protein>
<reference evidence="2 3" key="1">
    <citation type="submission" date="2022-06" db="EMBL/GenBank/DDBJ databases">
        <title>Endosaccharibacter gen. nov., sp. nov., endophytic bacteria isolated from sugarcane.</title>
        <authorList>
            <person name="Pitiwittayakul N."/>
            <person name="Yukphan P."/>
            <person name="Charoenyingcharoen P."/>
            <person name="Tanasupawat S."/>
        </authorList>
    </citation>
    <scope>NUCLEOTIDE SEQUENCE [LARGE SCALE GENOMIC DNA]</scope>
    <source>
        <strain evidence="2 3">KSS8</strain>
    </source>
</reference>
<keyword evidence="3" id="KW-1185">Reference proteome</keyword>
<evidence type="ECO:0000256" key="1">
    <source>
        <dbReference type="SAM" id="Phobius"/>
    </source>
</evidence>
<gene>
    <name evidence="2" type="ORF">NFI95_14020</name>
</gene>
<evidence type="ECO:0000313" key="3">
    <source>
        <dbReference type="Proteomes" id="UP001524587"/>
    </source>
</evidence>
<name>A0ABT1WCM5_9PROT</name>
<proteinExistence type="predicted"/>
<dbReference type="Proteomes" id="UP001524587">
    <property type="component" value="Unassembled WGS sequence"/>
</dbReference>
<dbReference type="InterPro" id="IPR005325">
    <property type="entry name" value="DUF308_memb"/>
</dbReference>
<feature type="transmembrane region" description="Helical" evidence="1">
    <location>
        <begin position="124"/>
        <end position="143"/>
    </location>
</feature>
<dbReference type="RefSeq" id="WP_422865038.1">
    <property type="nucleotide sequence ID" value="NZ_JAMSKV010000013.1"/>
</dbReference>
<sequence length="187" mass="19615">MPTDTDRPLRNYYLLRFAVSALWAAAVLTLGRQSDTATAILLIAYPAWDAAANFADALRNGGLSRNPTQATNVAVSTLATIAVAATLGHGMNAVLAVFAAWAALSGFLQLLTGARRWTSHGAQWAMILSGAQSMLAGALMARVAAGRWSAGLPNLAPYAAFGAFYFLVSALWLSVGAARRRARGAAY</sequence>
<feature type="transmembrane region" description="Helical" evidence="1">
    <location>
        <begin position="12"/>
        <end position="31"/>
    </location>
</feature>
<evidence type="ECO:0000313" key="2">
    <source>
        <dbReference type="EMBL" id="MCQ8279558.1"/>
    </source>
</evidence>
<organism evidence="2 3">
    <name type="scientific">Endosaccharibacter trunci</name>
    <dbReference type="NCBI Taxonomy" id="2812733"/>
    <lineage>
        <taxon>Bacteria</taxon>
        <taxon>Pseudomonadati</taxon>
        <taxon>Pseudomonadota</taxon>
        <taxon>Alphaproteobacteria</taxon>
        <taxon>Acetobacterales</taxon>
        <taxon>Acetobacteraceae</taxon>
        <taxon>Endosaccharibacter</taxon>
    </lineage>
</organism>
<dbReference type="EMBL" id="JAMSKV010000013">
    <property type="protein sequence ID" value="MCQ8279558.1"/>
    <property type="molecule type" value="Genomic_DNA"/>
</dbReference>
<comment type="caution">
    <text evidence="2">The sequence shown here is derived from an EMBL/GenBank/DDBJ whole genome shotgun (WGS) entry which is preliminary data.</text>
</comment>
<keyword evidence="1" id="KW-1133">Transmembrane helix</keyword>
<keyword evidence="1" id="KW-0472">Membrane</keyword>
<feature type="transmembrane region" description="Helical" evidence="1">
    <location>
        <begin position="155"/>
        <end position="175"/>
    </location>
</feature>
<keyword evidence="1" id="KW-0812">Transmembrane</keyword>